<gene>
    <name evidence="1" type="ORF">F511_36722</name>
</gene>
<keyword evidence="2" id="KW-1185">Reference proteome</keyword>
<dbReference type="AlphaFoldDB" id="A0A2Z7BBK9"/>
<proteinExistence type="predicted"/>
<sequence>MHRSSFVDTIRAVARPRVTAGPGGGPVDGVPAKGGRNRAVEGLEVAGVQEGGG</sequence>
<dbReference type="EMBL" id="KV007824">
    <property type="protein sequence ID" value="KZV30789.1"/>
    <property type="molecule type" value="Genomic_DNA"/>
</dbReference>
<name>A0A2Z7BBK9_9LAMI</name>
<reference evidence="1 2" key="1">
    <citation type="journal article" date="2015" name="Proc. Natl. Acad. Sci. U.S.A.">
        <title>The resurrection genome of Boea hygrometrica: A blueprint for survival of dehydration.</title>
        <authorList>
            <person name="Xiao L."/>
            <person name="Yang G."/>
            <person name="Zhang L."/>
            <person name="Yang X."/>
            <person name="Zhao S."/>
            <person name="Ji Z."/>
            <person name="Zhou Q."/>
            <person name="Hu M."/>
            <person name="Wang Y."/>
            <person name="Chen M."/>
            <person name="Xu Y."/>
            <person name="Jin H."/>
            <person name="Xiao X."/>
            <person name="Hu G."/>
            <person name="Bao F."/>
            <person name="Hu Y."/>
            <person name="Wan P."/>
            <person name="Li L."/>
            <person name="Deng X."/>
            <person name="Kuang T."/>
            <person name="Xiang C."/>
            <person name="Zhu J.K."/>
            <person name="Oliver M.J."/>
            <person name="He Y."/>
        </authorList>
    </citation>
    <scope>NUCLEOTIDE SEQUENCE [LARGE SCALE GENOMIC DNA]</scope>
    <source>
        <strain evidence="2">cv. XS01</strain>
    </source>
</reference>
<accession>A0A2Z7BBK9</accession>
<protein>
    <submittedName>
        <fullName evidence="1">Uncharacterized protein</fullName>
    </submittedName>
</protein>
<organism evidence="1 2">
    <name type="scientific">Dorcoceras hygrometricum</name>
    <dbReference type="NCBI Taxonomy" id="472368"/>
    <lineage>
        <taxon>Eukaryota</taxon>
        <taxon>Viridiplantae</taxon>
        <taxon>Streptophyta</taxon>
        <taxon>Embryophyta</taxon>
        <taxon>Tracheophyta</taxon>
        <taxon>Spermatophyta</taxon>
        <taxon>Magnoliopsida</taxon>
        <taxon>eudicotyledons</taxon>
        <taxon>Gunneridae</taxon>
        <taxon>Pentapetalae</taxon>
        <taxon>asterids</taxon>
        <taxon>lamiids</taxon>
        <taxon>Lamiales</taxon>
        <taxon>Gesneriaceae</taxon>
        <taxon>Didymocarpoideae</taxon>
        <taxon>Trichosporeae</taxon>
        <taxon>Loxocarpinae</taxon>
        <taxon>Dorcoceras</taxon>
    </lineage>
</organism>
<evidence type="ECO:0000313" key="1">
    <source>
        <dbReference type="EMBL" id="KZV30789.1"/>
    </source>
</evidence>
<evidence type="ECO:0000313" key="2">
    <source>
        <dbReference type="Proteomes" id="UP000250235"/>
    </source>
</evidence>
<dbReference type="Proteomes" id="UP000250235">
    <property type="component" value="Unassembled WGS sequence"/>
</dbReference>